<evidence type="ECO:0000313" key="7">
    <source>
        <dbReference type="EMBL" id="OQS08024.1"/>
    </source>
</evidence>
<dbReference type="GO" id="GO:0005524">
    <property type="term" value="F:ATP binding"/>
    <property type="evidence" value="ECO:0007669"/>
    <property type="project" value="UniProtKB-KW"/>
</dbReference>
<dbReference type="OrthoDB" id="541276at2759"/>
<evidence type="ECO:0000313" key="8">
    <source>
        <dbReference type="Proteomes" id="UP000243217"/>
    </source>
</evidence>
<proteinExistence type="predicted"/>
<dbReference type="Proteomes" id="UP000243217">
    <property type="component" value="Unassembled WGS sequence"/>
</dbReference>
<feature type="domain" description="Protein kinase" evidence="6">
    <location>
        <begin position="1"/>
        <end position="277"/>
    </location>
</feature>
<dbReference type="PANTHER" id="PTHR24345">
    <property type="entry name" value="SERINE/THREONINE-PROTEIN KINASE PLK"/>
    <property type="match status" value="1"/>
</dbReference>
<dbReference type="GO" id="GO:0005634">
    <property type="term" value="C:nucleus"/>
    <property type="evidence" value="ECO:0007669"/>
    <property type="project" value="TreeGrafter"/>
</dbReference>
<dbReference type="PANTHER" id="PTHR24345:SF91">
    <property type="entry name" value="SERINE_THREONINE-PROTEIN KINASE PLK4"/>
    <property type="match status" value="1"/>
</dbReference>
<keyword evidence="2" id="KW-0808">Transferase</keyword>
<evidence type="ECO:0000259" key="6">
    <source>
        <dbReference type="PROSITE" id="PS50011"/>
    </source>
</evidence>
<evidence type="ECO:0000256" key="2">
    <source>
        <dbReference type="ARBA" id="ARBA00022679"/>
    </source>
</evidence>
<evidence type="ECO:0000256" key="5">
    <source>
        <dbReference type="ARBA" id="ARBA00022840"/>
    </source>
</evidence>
<evidence type="ECO:0000256" key="4">
    <source>
        <dbReference type="ARBA" id="ARBA00022777"/>
    </source>
</evidence>
<name>A0A1W0ACL0_9STRA</name>
<evidence type="ECO:0000256" key="1">
    <source>
        <dbReference type="ARBA" id="ARBA00022527"/>
    </source>
</evidence>
<dbReference type="STRING" id="74557.A0A1W0ACL0"/>
<keyword evidence="5" id="KW-0067">ATP-binding</keyword>
<dbReference type="InterPro" id="IPR000719">
    <property type="entry name" value="Prot_kinase_dom"/>
</dbReference>
<dbReference type="Gene3D" id="1.10.510.10">
    <property type="entry name" value="Transferase(Phosphotransferase) domain 1"/>
    <property type="match status" value="1"/>
</dbReference>
<keyword evidence="3" id="KW-0547">Nucleotide-binding</keyword>
<comment type="caution">
    <text evidence="7">The sequence shown here is derived from an EMBL/GenBank/DDBJ whole genome shotgun (WGS) entry which is preliminary data.</text>
</comment>
<keyword evidence="8" id="KW-1185">Reference proteome</keyword>
<dbReference type="EMBL" id="JNBS01000005">
    <property type="protein sequence ID" value="OQS08024.1"/>
    <property type="molecule type" value="Genomic_DNA"/>
</dbReference>
<organism evidence="7 8">
    <name type="scientific">Thraustotheca clavata</name>
    <dbReference type="NCBI Taxonomy" id="74557"/>
    <lineage>
        <taxon>Eukaryota</taxon>
        <taxon>Sar</taxon>
        <taxon>Stramenopiles</taxon>
        <taxon>Oomycota</taxon>
        <taxon>Saprolegniomycetes</taxon>
        <taxon>Saprolegniales</taxon>
        <taxon>Achlyaceae</taxon>
        <taxon>Thraustotheca</taxon>
    </lineage>
</organism>
<reference evidence="7 8" key="1">
    <citation type="journal article" date="2014" name="Genome Biol. Evol.">
        <title>The secreted proteins of Achlya hypogyna and Thraustotheca clavata identify the ancestral oomycete secretome and reveal gene acquisitions by horizontal gene transfer.</title>
        <authorList>
            <person name="Misner I."/>
            <person name="Blouin N."/>
            <person name="Leonard G."/>
            <person name="Richards T.A."/>
            <person name="Lane C.E."/>
        </authorList>
    </citation>
    <scope>NUCLEOTIDE SEQUENCE [LARGE SCALE GENOMIC DNA]</scope>
    <source>
        <strain evidence="7 8">ATCC 34112</strain>
    </source>
</reference>
<dbReference type="AlphaFoldDB" id="A0A1W0ACL0"/>
<dbReference type="PROSITE" id="PS50011">
    <property type="entry name" value="PROTEIN_KINASE_DOM"/>
    <property type="match status" value="1"/>
</dbReference>
<dbReference type="InterPro" id="IPR011009">
    <property type="entry name" value="Kinase-like_dom_sf"/>
</dbReference>
<gene>
    <name evidence="7" type="ORF">THRCLA_00004</name>
</gene>
<accession>A0A1W0ACL0</accession>
<dbReference type="Pfam" id="PF00069">
    <property type="entry name" value="Pkinase"/>
    <property type="match status" value="1"/>
</dbReference>
<evidence type="ECO:0000256" key="3">
    <source>
        <dbReference type="ARBA" id="ARBA00022741"/>
    </source>
</evidence>
<dbReference type="GO" id="GO:0004674">
    <property type="term" value="F:protein serine/threonine kinase activity"/>
    <property type="evidence" value="ECO:0007669"/>
    <property type="project" value="UniProtKB-KW"/>
</dbReference>
<dbReference type="SUPFAM" id="SSF56112">
    <property type="entry name" value="Protein kinase-like (PK-like)"/>
    <property type="match status" value="1"/>
</dbReference>
<protein>
    <submittedName>
        <fullName evidence="7">Kinase</fullName>
    </submittedName>
</protein>
<keyword evidence="4 7" id="KW-0418">Kinase</keyword>
<keyword evidence="1" id="KW-0723">Serine/threonine-protein kinase</keyword>
<sequence length="323" mass="36337">MPHSHLANAYEFVRTIVETEATLALYLHIASHQLVVIKSFVTNATTIDEITTMDMAYRELVINQELQQHPHENIVRLRDSFVENGHVHLVFDYCNGGDLLSVMSTTSNAWKEGEIVGMFRQIANGLAHIHSLGIAHLDMSLENILVDGKAVRICDFGFGLLNSPSRFGGVGKLYYMSPEMHLRRAYNAQAADRWALGVVLFIMLTGRPIFEEATMHDTNFKLFFQAQAKVPESGVAALMDQLNLKVSFQALDLLTKLLDPSPRTRLSMEDVLAHPFLHPVQPKFTNLRKRSLSQPCMMSSVNLRNFKPLPQLSMSFMHTLSSA</sequence>